<sequence length="99" mass="11163">MLLLAVSIKLIAEIALMALFGQWLLGLLAGARREANVFYRLLQTLTQPFTRLFRAITPRLVLDRHIPLLTFFALAWVWVFALIGKVQQCRALPGQALCA</sequence>
<keyword evidence="3" id="KW-1185">Reference proteome</keyword>
<name>A0A9X1BS02_9BURK</name>
<evidence type="ECO:0000256" key="1">
    <source>
        <dbReference type="SAM" id="Phobius"/>
    </source>
</evidence>
<keyword evidence="1" id="KW-0812">Transmembrane</keyword>
<dbReference type="RefSeq" id="WP_201825926.1">
    <property type="nucleotide sequence ID" value="NZ_JAERRA010000001.1"/>
</dbReference>
<reference evidence="2 3" key="1">
    <citation type="submission" date="2021-01" db="EMBL/GenBank/DDBJ databases">
        <title>Piscinibacter sp. Jin2 Genome sequencing and assembly.</title>
        <authorList>
            <person name="Kim I."/>
        </authorList>
    </citation>
    <scope>NUCLEOTIDE SEQUENCE [LARGE SCALE GENOMIC DNA]</scope>
    <source>
        <strain evidence="2 3">Jin2</strain>
    </source>
</reference>
<dbReference type="EMBL" id="JAERRA010000001">
    <property type="protein sequence ID" value="MBL0720123.1"/>
    <property type="molecule type" value="Genomic_DNA"/>
</dbReference>
<keyword evidence="1" id="KW-0472">Membrane</keyword>
<dbReference type="Proteomes" id="UP000643207">
    <property type="component" value="Unassembled WGS sequence"/>
</dbReference>
<proteinExistence type="predicted"/>
<comment type="caution">
    <text evidence="2">The sequence shown here is derived from an EMBL/GenBank/DDBJ whole genome shotgun (WGS) entry which is preliminary data.</text>
</comment>
<organism evidence="2 3">
    <name type="scientific">Aquariibacter lacus</name>
    <dbReference type="NCBI Taxonomy" id="2801332"/>
    <lineage>
        <taxon>Bacteria</taxon>
        <taxon>Pseudomonadati</taxon>
        <taxon>Pseudomonadota</taxon>
        <taxon>Betaproteobacteria</taxon>
        <taxon>Burkholderiales</taxon>
        <taxon>Sphaerotilaceae</taxon>
        <taxon>Aquariibacter</taxon>
    </lineage>
</organism>
<evidence type="ECO:0000313" key="2">
    <source>
        <dbReference type="EMBL" id="MBL0720123.1"/>
    </source>
</evidence>
<gene>
    <name evidence="2" type="ORF">JI742_09505</name>
</gene>
<evidence type="ECO:0000313" key="3">
    <source>
        <dbReference type="Proteomes" id="UP000643207"/>
    </source>
</evidence>
<protein>
    <recommendedName>
        <fullName evidence="4">YggT family protein</fullName>
    </recommendedName>
</protein>
<feature type="transmembrane region" description="Helical" evidence="1">
    <location>
        <begin position="66"/>
        <end position="84"/>
    </location>
</feature>
<evidence type="ECO:0008006" key="4">
    <source>
        <dbReference type="Google" id="ProtNLM"/>
    </source>
</evidence>
<accession>A0A9X1BS02</accession>
<feature type="transmembrane region" description="Helical" evidence="1">
    <location>
        <begin position="6"/>
        <end position="31"/>
    </location>
</feature>
<keyword evidence="1" id="KW-1133">Transmembrane helix</keyword>
<dbReference type="AlphaFoldDB" id="A0A9X1BS02"/>